<dbReference type="InterPro" id="IPR011006">
    <property type="entry name" value="CheY-like_superfamily"/>
</dbReference>
<proteinExistence type="predicted"/>
<keyword evidence="1" id="KW-0597">Phosphoprotein</keyword>
<dbReference type="GO" id="GO:0000160">
    <property type="term" value="P:phosphorelay signal transduction system"/>
    <property type="evidence" value="ECO:0007669"/>
    <property type="project" value="InterPro"/>
</dbReference>
<reference evidence="4" key="1">
    <citation type="submission" date="2016-10" db="EMBL/GenBank/DDBJ databases">
        <authorList>
            <person name="Varghese N."/>
            <person name="Submissions S."/>
        </authorList>
    </citation>
    <scope>NUCLEOTIDE SEQUENCE [LARGE SCALE GENOMIC DNA]</scope>
    <source>
        <strain evidence="4">UNC267MFSha1.1M11</strain>
    </source>
</reference>
<dbReference type="AlphaFoldDB" id="A0A1G4WZ41"/>
<organism evidence="3 4">
    <name type="scientific">Mycolicibacterium fluoranthenivorans</name>
    <dbReference type="NCBI Taxonomy" id="258505"/>
    <lineage>
        <taxon>Bacteria</taxon>
        <taxon>Bacillati</taxon>
        <taxon>Actinomycetota</taxon>
        <taxon>Actinomycetes</taxon>
        <taxon>Mycobacteriales</taxon>
        <taxon>Mycobacteriaceae</taxon>
        <taxon>Mycolicibacterium</taxon>
    </lineage>
</organism>
<feature type="modified residue" description="4-aspartylphosphate" evidence="1">
    <location>
        <position position="70"/>
    </location>
</feature>
<dbReference type="RefSeq" id="WP_090363866.1">
    <property type="nucleotide sequence ID" value="NZ_FMUB01000015.1"/>
</dbReference>
<dbReference type="InterPro" id="IPR001789">
    <property type="entry name" value="Sig_transdc_resp-reg_receiver"/>
</dbReference>
<dbReference type="STRING" id="1502745.SAMN02799620_05667"/>
<dbReference type="EMBL" id="FMUB01000015">
    <property type="protein sequence ID" value="SCX32689.1"/>
    <property type="molecule type" value="Genomic_DNA"/>
</dbReference>
<feature type="domain" description="Response regulatory" evidence="2">
    <location>
        <begin position="15"/>
        <end position="134"/>
    </location>
</feature>
<dbReference type="Gene3D" id="3.40.50.2300">
    <property type="match status" value="1"/>
</dbReference>
<dbReference type="SUPFAM" id="SSF52172">
    <property type="entry name" value="CheY-like"/>
    <property type="match status" value="1"/>
</dbReference>
<evidence type="ECO:0000313" key="3">
    <source>
        <dbReference type="EMBL" id="SCX32689.1"/>
    </source>
</evidence>
<name>A0A1G4WZ41_9MYCO</name>
<accession>A0A1G4WZ41</accession>
<evidence type="ECO:0000313" key="4">
    <source>
        <dbReference type="Proteomes" id="UP000199707"/>
    </source>
</evidence>
<evidence type="ECO:0000256" key="1">
    <source>
        <dbReference type="PROSITE-ProRule" id="PRU00169"/>
    </source>
</evidence>
<protein>
    <recommendedName>
        <fullName evidence="2">Response regulatory domain-containing protein</fullName>
    </recommendedName>
</protein>
<dbReference type="Proteomes" id="UP000199707">
    <property type="component" value="Unassembled WGS sequence"/>
</dbReference>
<sequence>MDQSLPRTGIYTPLQILVFSDDIGIRRQIELALGRSPDAHLGPLNFRAVATQPAVLQEVSNGNVDLLILDAEAAPLGGMGVAKQLKDELLQCLPIVLVISRTADRWLASWSQADAVVMSPIDPAALKDAVLPLLRRNLRH</sequence>
<dbReference type="PROSITE" id="PS50110">
    <property type="entry name" value="RESPONSE_REGULATORY"/>
    <property type="match status" value="1"/>
</dbReference>
<gene>
    <name evidence="3" type="ORF">SAMN02799620_05667</name>
</gene>
<evidence type="ECO:0000259" key="2">
    <source>
        <dbReference type="PROSITE" id="PS50110"/>
    </source>
</evidence>